<dbReference type="Pfam" id="PF19280">
    <property type="entry name" value="CERK_C"/>
    <property type="match status" value="1"/>
</dbReference>
<dbReference type="InterPro" id="IPR016064">
    <property type="entry name" value="NAD/diacylglycerol_kinase_sf"/>
</dbReference>
<feature type="region of interest" description="Disordered" evidence="1">
    <location>
        <begin position="482"/>
        <end position="504"/>
    </location>
</feature>
<organism evidence="3">
    <name type="scientific">Notodromas monacha</name>
    <dbReference type="NCBI Taxonomy" id="399045"/>
    <lineage>
        <taxon>Eukaryota</taxon>
        <taxon>Metazoa</taxon>
        <taxon>Ecdysozoa</taxon>
        <taxon>Arthropoda</taxon>
        <taxon>Crustacea</taxon>
        <taxon>Oligostraca</taxon>
        <taxon>Ostracoda</taxon>
        <taxon>Podocopa</taxon>
        <taxon>Podocopida</taxon>
        <taxon>Cypridocopina</taxon>
        <taxon>Cypridoidea</taxon>
        <taxon>Cyprididae</taxon>
        <taxon>Notodromas</taxon>
    </lineage>
</organism>
<dbReference type="GO" id="GO:0006672">
    <property type="term" value="P:ceramide metabolic process"/>
    <property type="evidence" value="ECO:0007669"/>
    <property type="project" value="TreeGrafter"/>
</dbReference>
<keyword evidence="4" id="KW-1185">Reference proteome</keyword>
<proteinExistence type="predicted"/>
<sequence>MEQANGRPGQATAQESPDPSSAALQSIFLPATIGSPVLESSELRYLHVYYAYRKSCSQWVVARLTLCHSDADLMAKLEAVMEEKLSGALGSRPRRVLVFINPFGGHGNAEKIYSKKVAPILRLAGIKADVTVTTKKDHAYEYLSTAENTLEYDSVVGVGGDGLLSEIVNGLWTRVANEDQLRLGYEPEKCPFPVVLGVIPGGSTNTLDYSLNGRSCPINAAINIALGRKLKMDVMGIYQNEKLSKLCFNGIFYGFLGDLMEKSEKLRFLGPPRYNLSGVQTFLSDCRKTVKYEYRGGIEEDASMGKLEPKCQRQCSTCATGDEEVSANSEEWKTVAGKYIQVSAMCHTLLSNVTPKGLSPGAHLGDGFLDVICVKNSAKFNVFRFLFMTRFLPEDKFSLPFVTFLRVKEFRILPGDSGCYNCDGELIPATDIHCKVFRQMLEVYSHGCDTEESNIEEAPQQNLSGTGSWFSRLRATFEKNKGDFLSSNPKSAGGDGSSSSTGGGRGIDLLLSWRKDIKEFSSIDS</sequence>
<name>A0A7R9GCC5_9CRUS</name>
<dbReference type="Gene3D" id="3.40.50.10330">
    <property type="entry name" value="Probable inorganic polyphosphate/atp-NAD kinase, domain 1"/>
    <property type="match status" value="1"/>
</dbReference>
<dbReference type="PANTHER" id="PTHR12358">
    <property type="entry name" value="SPHINGOSINE KINASE"/>
    <property type="match status" value="1"/>
</dbReference>
<dbReference type="InterPro" id="IPR001206">
    <property type="entry name" value="Diacylglycerol_kinase_cat_dom"/>
</dbReference>
<dbReference type="SMART" id="SM00046">
    <property type="entry name" value="DAGKc"/>
    <property type="match status" value="1"/>
</dbReference>
<dbReference type="OrthoDB" id="530923at2759"/>
<gene>
    <name evidence="3" type="ORF">NMOB1V02_LOCUS3475</name>
</gene>
<dbReference type="SUPFAM" id="SSF111331">
    <property type="entry name" value="NAD kinase/diacylglycerol kinase-like"/>
    <property type="match status" value="1"/>
</dbReference>
<dbReference type="InterPro" id="IPR017438">
    <property type="entry name" value="ATP-NAD_kinase_N"/>
</dbReference>
<dbReference type="InterPro" id="IPR045363">
    <property type="entry name" value="CERK_C"/>
</dbReference>
<feature type="domain" description="DAGKc" evidence="2">
    <location>
        <begin position="91"/>
        <end position="241"/>
    </location>
</feature>
<evidence type="ECO:0000313" key="4">
    <source>
        <dbReference type="Proteomes" id="UP000678499"/>
    </source>
</evidence>
<evidence type="ECO:0000256" key="1">
    <source>
        <dbReference type="SAM" id="MobiDB-lite"/>
    </source>
</evidence>
<dbReference type="EMBL" id="CAJPEX010000460">
    <property type="protein sequence ID" value="CAG0915838.1"/>
    <property type="molecule type" value="Genomic_DNA"/>
</dbReference>
<evidence type="ECO:0000313" key="3">
    <source>
        <dbReference type="EMBL" id="CAD7275686.1"/>
    </source>
</evidence>
<dbReference type="PROSITE" id="PS50146">
    <property type="entry name" value="DAGK"/>
    <property type="match status" value="1"/>
</dbReference>
<protein>
    <recommendedName>
        <fullName evidence="2">DAGKc domain-containing protein</fullName>
    </recommendedName>
</protein>
<dbReference type="PANTHER" id="PTHR12358:SF111">
    <property type="entry name" value="CERAMIDE KINASE, ISOFORM A"/>
    <property type="match status" value="1"/>
</dbReference>
<reference evidence="3" key="1">
    <citation type="submission" date="2020-11" db="EMBL/GenBank/DDBJ databases">
        <authorList>
            <person name="Tran Van P."/>
        </authorList>
    </citation>
    <scope>NUCLEOTIDE SEQUENCE</scope>
</reference>
<dbReference type="InterPro" id="IPR050187">
    <property type="entry name" value="Lipid_Phosphate_FormReg"/>
</dbReference>
<dbReference type="EMBL" id="OA882497">
    <property type="protein sequence ID" value="CAD7275686.1"/>
    <property type="molecule type" value="Genomic_DNA"/>
</dbReference>
<dbReference type="GO" id="GO:0001729">
    <property type="term" value="F:ceramide kinase activity"/>
    <property type="evidence" value="ECO:0007669"/>
    <property type="project" value="TreeGrafter"/>
</dbReference>
<feature type="compositionally biased region" description="Gly residues" evidence="1">
    <location>
        <begin position="493"/>
        <end position="504"/>
    </location>
</feature>
<dbReference type="Gene3D" id="2.60.200.40">
    <property type="match status" value="1"/>
</dbReference>
<dbReference type="AlphaFoldDB" id="A0A7R9GCC5"/>
<dbReference type="Proteomes" id="UP000678499">
    <property type="component" value="Unassembled WGS sequence"/>
</dbReference>
<dbReference type="GO" id="GO:0016020">
    <property type="term" value="C:membrane"/>
    <property type="evidence" value="ECO:0007669"/>
    <property type="project" value="GOC"/>
</dbReference>
<accession>A0A7R9GCC5</accession>
<dbReference type="Pfam" id="PF00781">
    <property type="entry name" value="DAGK_cat"/>
    <property type="match status" value="1"/>
</dbReference>
<evidence type="ECO:0000259" key="2">
    <source>
        <dbReference type="PROSITE" id="PS50146"/>
    </source>
</evidence>